<dbReference type="Pfam" id="PF03222">
    <property type="entry name" value="Trp_Tyr_perm"/>
    <property type="match status" value="1"/>
</dbReference>
<keyword evidence="6 8" id="KW-1133">Transmembrane helix</keyword>
<feature type="transmembrane region" description="Helical" evidence="8">
    <location>
        <begin position="283"/>
        <end position="304"/>
    </location>
</feature>
<dbReference type="RefSeq" id="WP_407844565.1">
    <property type="nucleotide sequence ID" value="NZ_BAAFSG010000001.1"/>
</dbReference>
<evidence type="ECO:0000313" key="10">
    <source>
        <dbReference type="Proteomes" id="UP001628192"/>
    </source>
</evidence>
<evidence type="ECO:0000256" key="3">
    <source>
        <dbReference type="ARBA" id="ARBA00022475"/>
    </source>
</evidence>
<comment type="subcellular location">
    <subcellularLocation>
        <location evidence="1">Cell inner membrane</location>
        <topology evidence="1">Multi-pass membrane protein</topology>
    </subcellularLocation>
</comment>
<evidence type="ECO:0000256" key="1">
    <source>
        <dbReference type="ARBA" id="ARBA00004429"/>
    </source>
</evidence>
<keyword evidence="5 8" id="KW-0812">Transmembrane</keyword>
<feature type="transmembrane region" description="Helical" evidence="8">
    <location>
        <begin position="394"/>
        <end position="418"/>
    </location>
</feature>
<gene>
    <name evidence="9" type="ORF">Defa_14570</name>
</gene>
<dbReference type="Proteomes" id="UP001628192">
    <property type="component" value="Unassembled WGS sequence"/>
</dbReference>
<keyword evidence="7 8" id="KW-0472">Membrane</keyword>
<evidence type="ECO:0000256" key="4">
    <source>
        <dbReference type="ARBA" id="ARBA00022519"/>
    </source>
</evidence>
<evidence type="ECO:0000256" key="6">
    <source>
        <dbReference type="ARBA" id="ARBA00022989"/>
    </source>
</evidence>
<accession>A0ABQ0E863</accession>
<feature type="transmembrane region" description="Helical" evidence="8">
    <location>
        <begin position="60"/>
        <end position="86"/>
    </location>
</feature>
<proteinExistence type="predicted"/>
<feature type="transmembrane region" description="Helical" evidence="8">
    <location>
        <begin position="146"/>
        <end position="163"/>
    </location>
</feature>
<keyword evidence="3" id="KW-1003">Cell membrane</keyword>
<sequence>METHVRPYVGSALDSKNIPVRDSGLSLHKLTLAESIGIIVGTNIGAGILGLAYASRKAGYLPLLLWLAVAGIFTCISMLYVAEICLRTKGNHQLSGLAEHHLGRAGAWLLFAGVAANSYGALTAYIAGSGEIMNSFFGSMGVTKPIGSLLFFIPAVIILYTGLKAVGKGITLISGSMVLLIATLIAATVTHEKSTLQNLWQAQWPNMLPVFNIAVFCFSAQYMVPEIARGNKDTPRRLAPAIIAGIAGSFILLAAVPAAVISLDGIENLSQVATITWGTTLGVWAYYTANVFALLAMLTSYWGLSGSLVSNIFDHFMIGRDTIPAKRLFVLTLVCIPPFFMAYSNAANFVDALYFAGTFGGVFIATLPIFMLNRARKANPERLPWQCGWYSCRPVQAIILLLFLGSALYAVAAAAGYIPPAW</sequence>
<keyword evidence="2" id="KW-0813">Transport</keyword>
<evidence type="ECO:0000256" key="8">
    <source>
        <dbReference type="SAM" id="Phobius"/>
    </source>
</evidence>
<evidence type="ECO:0000256" key="5">
    <source>
        <dbReference type="ARBA" id="ARBA00022692"/>
    </source>
</evidence>
<feature type="transmembrane region" description="Helical" evidence="8">
    <location>
        <begin position="325"/>
        <end position="346"/>
    </location>
</feature>
<dbReference type="PANTHER" id="PTHR32195:SF26">
    <property type="entry name" value="TRYPTOPHAN OR TYROSINE TRANSPORTER PROTEIN"/>
    <property type="match status" value="1"/>
</dbReference>
<protein>
    <submittedName>
        <fullName evidence="9">Aromatic amino acid transport family protein</fullName>
    </submittedName>
</protein>
<feature type="transmembrane region" description="Helical" evidence="8">
    <location>
        <begin position="240"/>
        <end position="263"/>
    </location>
</feature>
<keyword evidence="10" id="KW-1185">Reference proteome</keyword>
<keyword evidence="4" id="KW-0997">Cell inner membrane</keyword>
<dbReference type="PANTHER" id="PTHR32195">
    <property type="entry name" value="OS07G0662800 PROTEIN"/>
    <property type="match status" value="1"/>
</dbReference>
<dbReference type="Gene3D" id="1.20.1740.10">
    <property type="entry name" value="Amino acid/polyamine transporter I"/>
    <property type="match status" value="1"/>
</dbReference>
<feature type="transmembrane region" description="Helical" evidence="8">
    <location>
        <begin position="352"/>
        <end position="373"/>
    </location>
</feature>
<feature type="transmembrane region" description="Helical" evidence="8">
    <location>
        <begin position="107"/>
        <end position="126"/>
    </location>
</feature>
<evidence type="ECO:0000256" key="2">
    <source>
        <dbReference type="ARBA" id="ARBA00022448"/>
    </source>
</evidence>
<evidence type="ECO:0000256" key="7">
    <source>
        <dbReference type="ARBA" id="ARBA00023136"/>
    </source>
</evidence>
<feature type="transmembrane region" description="Helical" evidence="8">
    <location>
        <begin position="31"/>
        <end position="54"/>
    </location>
</feature>
<name>A0ABQ0E863_9BACT</name>
<dbReference type="EMBL" id="BAAFSG010000001">
    <property type="protein sequence ID" value="GAB1253970.1"/>
    <property type="molecule type" value="Genomic_DNA"/>
</dbReference>
<reference evidence="9 10" key="1">
    <citation type="journal article" date="2025" name="Int. J. Syst. Evol. Microbiol.">
        <title>Desulfovibrio falkowii sp. nov., Porphyromonas miyakawae sp. nov., Mediterraneibacter flintii sp. nov. and Owariibacterium komagatae gen. nov., sp. nov., isolated from human faeces.</title>
        <authorList>
            <person name="Hamaguchi T."/>
            <person name="Ohara M."/>
            <person name="Hisatomi A."/>
            <person name="Sekiguchi K."/>
            <person name="Takeda J.I."/>
            <person name="Ueyama J."/>
            <person name="Ito M."/>
            <person name="Nishiwaki H."/>
            <person name="Ogi T."/>
            <person name="Hirayama M."/>
            <person name="Ohkuma M."/>
            <person name="Sakamoto M."/>
            <person name="Ohno K."/>
        </authorList>
    </citation>
    <scope>NUCLEOTIDE SEQUENCE [LARGE SCALE GENOMIC DNA]</scope>
    <source>
        <strain evidence="9 10">13CB8C</strain>
    </source>
</reference>
<dbReference type="InterPro" id="IPR018227">
    <property type="entry name" value="Amino_acid_transport_2"/>
</dbReference>
<feature type="transmembrane region" description="Helical" evidence="8">
    <location>
        <begin position="170"/>
        <end position="190"/>
    </location>
</feature>
<organism evidence="9 10">
    <name type="scientific">Desulfovibrio falkowii</name>
    <dbReference type="NCBI Taxonomy" id="3136602"/>
    <lineage>
        <taxon>Bacteria</taxon>
        <taxon>Pseudomonadati</taxon>
        <taxon>Thermodesulfobacteriota</taxon>
        <taxon>Desulfovibrionia</taxon>
        <taxon>Desulfovibrionales</taxon>
        <taxon>Desulfovibrionaceae</taxon>
        <taxon>Desulfovibrio</taxon>
    </lineage>
</organism>
<feature type="transmembrane region" description="Helical" evidence="8">
    <location>
        <begin position="210"/>
        <end position="228"/>
    </location>
</feature>
<evidence type="ECO:0000313" key="9">
    <source>
        <dbReference type="EMBL" id="GAB1253970.1"/>
    </source>
</evidence>
<comment type="caution">
    <text evidence="9">The sequence shown here is derived from an EMBL/GenBank/DDBJ whole genome shotgun (WGS) entry which is preliminary data.</text>
</comment>